<feature type="compositionally biased region" description="Polar residues" evidence="1">
    <location>
        <begin position="12"/>
        <end position="27"/>
    </location>
</feature>
<proteinExistence type="predicted"/>
<name>A0ABS8T1D8_DATST</name>
<sequence length="74" mass="8364">MHQQFAEMNRRSAASPSSTSNHAQCTISQSSKHQRFANWIDDLPVAHYFVAKASGNLCYIGDLTLNLILNMYFD</sequence>
<organism evidence="2 3">
    <name type="scientific">Datura stramonium</name>
    <name type="common">Jimsonweed</name>
    <name type="synonym">Common thornapple</name>
    <dbReference type="NCBI Taxonomy" id="4076"/>
    <lineage>
        <taxon>Eukaryota</taxon>
        <taxon>Viridiplantae</taxon>
        <taxon>Streptophyta</taxon>
        <taxon>Embryophyta</taxon>
        <taxon>Tracheophyta</taxon>
        <taxon>Spermatophyta</taxon>
        <taxon>Magnoliopsida</taxon>
        <taxon>eudicotyledons</taxon>
        <taxon>Gunneridae</taxon>
        <taxon>Pentapetalae</taxon>
        <taxon>asterids</taxon>
        <taxon>lamiids</taxon>
        <taxon>Solanales</taxon>
        <taxon>Solanaceae</taxon>
        <taxon>Solanoideae</taxon>
        <taxon>Datureae</taxon>
        <taxon>Datura</taxon>
    </lineage>
</organism>
<dbReference type="EMBL" id="JACEIK010000998">
    <property type="protein sequence ID" value="MCD7464850.1"/>
    <property type="molecule type" value="Genomic_DNA"/>
</dbReference>
<protein>
    <submittedName>
        <fullName evidence="2">Uncharacterized protein</fullName>
    </submittedName>
</protein>
<evidence type="ECO:0000256" key="1">
    <source>
        <dbReference type="SAM" id="MobiDB-lite"/>
    </source>
</evidence>
<reference evidence="2 3" key="1">
    <citation type="journal article" date="2021" name="BMC Genomics">
        <title>Datura genome reveals duplications of psychoactive alkaloid biosynthetic genes and high mutation rate following tissue culture.</title>
        <authorList>
            <person name="Rajewski A."/>
            <person name="Carter-House D."/>
            <person name="Stajich J."/>
            <person name="Litt A."/>
        </authorList>
    </citation>
    <scope>NUCLEOTIDE SEQUENCE [LARGE SCALE GENOMIC DNA]</scope>
    <source>
        <strain evidence="2">AR-01</strain>
    </source>
</reference>
<keyword evidence="3" id="KW-1185">Reference proteome</keyword>
<feature type="region of interest" description="Disordered" evidence="1">
    <location>
        <begin position="1"/>
        <end position="27"/>
    </location>
</feature>
<evidence type="ECO:0000313" key="2">
    <source>
        <dbReference type="EMBL" id="MCD7464850.1"/>
    </source>
</evidence>
<feature type="non-terminal residue" evidence="2">
    <location>
        <position position="74"/>
    </location>
</feature>
<dbReference type="Proteomes" id="UP000823775">
    <property type="component" value="Unassembled WGS sequence"/>
</dbReference>
<gene>
    <name evidence="2" type="ORF">HAX54_053508</name>
</gene>
<accession>A0ABS8T1D8</accession>
<evidence type="ECO:0000313" key="3">
    <source>
        <dbReference type="Proteomes" id="UP000823775"/>
    </source>
</evidence>
<comment type="caution">
    <text evidence="2">The sequence shown here is derived from an EMBL/GenBank/DDBJ whole genome shotgun (WGS) entry which is preliminary data.</text>
</comment>